<dbReference type="PANTHER" id="PTHR44119">
    <property type="entry name" value="MAGNESIUM-CHELATASE SUBUNIT CHLH, CHLOROPLASTIC"/>
    <property type="match status" value="1"/>
</dbReference>
<name>A0A1D8CZH6_CHLLM</name>
<evidence type="ECO:0000313" key="4">
    <source>
        <dbReference type="Proteomes" id="UP000095185"/>
    </source>
</evidence>
<dbReference type="OrthoDB" id="9757976at2"/>
<organism evidence="3 4">
    <name type="scientific">Chlorobaculum limnaeum</name>
    <dbReference type="NCBI Taxonomy" id="274537"/>
    <lineage>
        <taxon>Bacteria</taxon>
        <taxon>Pseudomonadati</taxon>
        <taxon>Chlorobiota</taxon>
        <taxon>Chlorobiia</taxon>
        <taxon>Chlorobiales</taxon>
        <taxon>Chlorobiaceae</taxon>
        <taxon>Chlorobaculum</taxon>
    </lineage>
</organism>
<protein>
    <submittedName>
        <fullName evidence="3">Cobalamin biosynthesis protein CobN</fullName>
    </submittedName>
</protein>
<evidence type="ECO:0000256" key="1">
    <source>
        <dbReference type="ARBA" id="ARBA00010851"/>
    </source>
</evidence>
<keyword evidence="4" id="KW-1185">Reference proteome</keyword>
<comment type="similarity">
    <text evidence="1">Belongs to the Mg-chelatase subunit H family.</text>
</comment>
<dbReference type="NCBIfam" id="TIGR02257">
    <property type="entry name" value="cobalto_cobN"/>
    <property type="match status" value="1"/>
</dbReference>
<dbReference type="EMBL" id="CP017305">
    <property type="protein sequence ID" value="AOS84322.1"/>
    <property type="molecule type" value="Genomic_DNA"/>
</dbReference>
<dbReference type="GO" id="GO:0015995">
    <property type="term" value="P:chlorophyll biosynthetic process"/>
    <property type="evidence" value="ECO:0007669"/>
    <property type="project" value="InterPro"/>
</dbReference>
<reference evidence="3" key="1">
    <citation type="submission" date="2016-09" db="EMBL/GenBank/DDBJ databases">
        <title>Genome sequence of Chlorobaculum limnaeum.</title>
        <authorList>
            <person name="Liu Z."/>
            <person name="Tank M."/>
            <person name="Bryant D.A."/>
        </authorList>
    </citation>
    <scope>NUCLEOTIDE SEQUENCE [LARGE SCALE GENOMIC DNA]</scope>
    <source>
        <strain evidence="3">DSM 1677</strain>
    </source>
</reference>
<dbReference type="GO" id="GO:0009236">
    <property type="term" value="P:cobalamin biosynthetic process"/>
    <property type="evidence" value="ECO:0007669"/>
    <property type="project" value="InterPro"/>
</dbReference>
<dbReference type="RefSeq" id="WP_069810514.1">
    <property type="nucleotide sequence ID" value="NZ_CP017305.1"/>
</dbReference>
<accession>A0A1D8CZH6</accession>
<dbReference type="STRING" id="274537.BIU88_09390"/>
<dbReference type="KEGG" id="clz:BIU88_09390"/>
<dbReference type="GO" id="GO:0016851">
    <property type="term" value="F:magnesium chelatase activity"/>
    <property type="evidence" value="ECO:0007669"/>
    <property type="project" value="InterPro"/>
</dbReference>
<feature type="domain" description="CobN/magnesium chelatase" evidence="2">
    <location>
        <begin position="128"/>
        <end position="1239"/>
    </location>
</feature>
<evidence type="ECO:0000313" key="3">
    <source>
        <dbReference type="EMBL" id="AOS84322.1"/>
    </source>
</evidence>
<dbReference type="CDD" id="cd10150">
    <property type="entry name" value="CobN_like"/>
    <property type="match status" value="1"/>
</dbReference>
<dbReference type="NCBIfam" id="TIGR02025">
    <property type="entry name" value="BchH"/>
    <property type="match status" value="1"/>
</dbReference>
<dbReference type="Proteomes" id="UP000095185">
    <property type="component" value="Chromosome"/>
</dbReference>
<dbReference type="AlphaFoldDB" id="A0A1D8CZH6"/>
<dbReference type="PANTHER" id="PTHR44119:SF7">
    <property type="entry name" value="MAGNESIUM CHELATASE SUBUNIT"/>
    <property type="match status" value="1"/>
</dbReference>
<dbReference type="InterPro" id="IPR011953">
    <property type="entry name" value="Cobalto_CobN"/>
</dbReference>
<proteinExistence type="inferred from homology"/>
<gene>
    <name evidence="3" type="ORF">BIU88_09390</name>
</gene>
<sequence>MKPISLCYFCVNPSEISTLSAGLRRYNDGGGQAELKARIAAQLSSPEQIAAFARAAASSDAVIIRLMGGKASFPAFDAFLEALAERREAGQATPLIMIPAGGGDDEAAELAQQHSALYGTEAGDRLRRYIQNGGAINVANMLRYLCHLIHGGENDAEKPVEMPHEGIYHPDWSAFDDFEGYLEKHVDPSKPTVGLWFYQNYFVDGDLAAYDYLIRQVEERGANIIAVFHHRYRDVIRGNKGADFVAGHFFRRPDGTSRIDVLINPMLFALSMASPDYRTILPGLDVPFLQAFNTFQTREQWRESIQGLGTMEVSFNAAQPEFDGALMTVPFSTRERMGIDPLTGGEVLRIMPLEERVSKLADMALRWAALRRKPNDDKRIAIIFHHYPPRNDRIGCASGLDSFESIRLLLERMEEEGYVVGRQYENGDELAKELVTRMTCDRRWLTPDQMAAKAEAKANRELYQPWHEALPEAVKQKMVKDWGEMPGELFMHDEELLFPGTINGNVFITIQPSRGSFERQDQMLHNPDIPPPHHYLAHYRWIRNVFKADAVMHVGTHGSLEWLPGKALGLSEECYPDLSIMDLPNIYPYIINNPSEGTQAKRRSNCCIIDHMTPVFTNADLYEEMAVLDGHLRSYAEARNSDPGKLDVLRPMIWDAVLAADLDKDTGYTREKAFADFDKFLEVLHSALDEIADTMVSDGLHTMGVAPDGDRLVELLVQLTRLEQGSVPSLRESMVTAMGFDYDELLRRKGEPVFGPTSETGGEMIRRAHDHALAMVKMLSAKGYLPDAPESVQAEMSALVTPDVMAGLRYICDDLVPRLLRVTDEIDASLKGFAGRFVDPGPSGAPTRGQADILPTGRNFFSIDPQRIPTPAAWKVGCSLGDALVERYLEEKGAYPRNIGIILFGGATMRSGGDDLAEIFYLMGVRPVWKKGSGYVQGVEIIPLKELGRPRLDVTPRISGFFRDAFPLLVERIDDAVRMVAALDEPPESNLLRRNVLADVEEYRRQGMNDEEALREASFRVFGCPPGTYGAGVSELIESKNWQTQDDLAANYIRYSSHAYGRGSYGQQKPDTFRRVLSRMDATVKNEDSREYDMFSCTDYYNYYGGLITAAKSQRGGELPEAFMGDSSDPNRAQVRTTFEEAKHIFRSRLLNPKWLDGLKRHGYKGAGDISKVLDIILGWDATAEVVDDWMYERVAGKYVFDEEMKKWMEEVNPYARQNILDKLLEAISRGMWNATDEMKQCLQEEYLETEGQLEEINE</sequence>
<dbReference type="Pfam" id="PF02514">
    <property type="entry name" value="CobN-Mg_chel"/>
    <property type="match status" value="1"/>
</dbReference>
<dbReference type="InterPro" id="IPR003672">
    <property type="entry name" value="CobN/Mg_chltase"/>
</dbReference>
<dbReference type="InterPro" id="IPR011771">
    <property type="entry name" value="BchH"/>
</dbReference>
<dbReference type="GO" id="GO:0051116">
    <property type="term" value="F:cobaltochelatase activity"/>
    <property type="evidence" value="ECO:0007669"/>
    <property type="project" value="InterPro"/>
</dbReference>
<evidence type="ECO:0000259" key="2">
    <source>
        <dbReference type="Pfam" id="PF02514"/>
    </source>
</evidence>